<keyword evidence="1" id="KW-0812">Transmembrane</keyword>
<feature type="transmembrane region" description="Helical" evidence="1">
    <location>
        <begin position="248"/>
        <end position="266"/>
    </location>
</feature>
<proteinExistence type="predicted"/>
<organism evidence="2">
    <name type="scientific">viral metagenome</name>
    <dbReference type="NCBI Taxonomy" id="1070528"/>
    <lineage>
        <taxon>unclassified sequences</taxon>
        <taxon>metagenomes</taxon>
        <taxon>organismal metagenomes</taxon>
    </lineage>
</organism>
<keyword evidence="1" id="KW-1133">Transmembrane helix</keyword>
<reference evidence="2" key="1">
    <citation type="journal article" date="2020" name="Nature">
        <title>Giant virus diversity and host interactions through global metagenomics.</title>
        <authorList>
            <person name="Schulz F."/>
            <person name="Roux S."/>
            <person name="Paez-Espino D."/>
            <person name="Jungbluth S."/>
            <person name="Walsh D.A."/>
            <person name="Denef V.J."/>
            <person name="McMahon K.D."/>
            <person name="Konstantinidis K.T."/>
            <person name="Eloe-Fadrosh E.A."/>
            <person name="Kyrpides N.C."/>
            <person name="Woyke T."/>
        </authorList>
    </citation>
    <scope>NUCLEOTIDE SEQUENCE</scope>
    <source>
        <strain evidence="2">GVMAG-S-1101178-73</strain>
    </source>
</reference>
<dbReference type="EMBL" id="MN740821">
    <property type="protein sequence ID" value="QHU13521.1"/>
    <property type="molecule type" value="Genomic_DNA"/>
</dbReference>
<evidence type="ECO:0000256" key="1">
    <source>
        <dbReference type="SAM" id="Phobius"/>
    </source>
</evidence>
<evidence type="ECO:0000313" key="2">
    <source>
        <dbReference type="EMBL" id="QHU13521.1"/>
    </source>
</evidence>
<dbReference type="AlphaFoldDB" id="A0A6C0K8N4"/>
<accession>A0A6C0K8N4</accession>
<name>A0A6C0K8N4_9ZZZZ</name>
<sequence>MPITLKEAARRALAANRSMGNRKNTASAASAASAARAERAASLPSSLGSNAIERRLVAIECSIKKIELQLKLVDGEIMGNKEFGELKKDILDCSELSFSNLDDIMDFLRSVDNKRADNRFKYILNVISIVCPLLSACNIGFLKNINTEEISSELVGDAINKTTSYLATLSGAINYFVENGDEGAGKIDTLMDLNIISSDAFDTYTGIAREGAEISVAKIGKMTQNVITLQKVLCKYLVIKSKKISKKLNWNILSKTFCICVFYYILFSSVAGNDGGTSGNATNATGRFMEVGGSGGSGKKKKKRK</sequence>
<keyword evidence="1" id="KW-0472">Membrane</keyword>
<protein>
    <submittedName>
        <fullName evidence="2">Uncharacterized protein</fullName>
    </submittedName>
</protein>